<dbReference type="PROSITE" id="PS51257">
    <property type="entry name" value="PROKAR_LIPOPROTEIN"/>
    <property type="match status" value="1"/>
</dbReference>
<evidence type="ECO:0000256" key="1">
    <source>
        <dbReference type="SAM" id="SignalP"/>
    </source>
</evidence>
<proteinExistence type="predicted"/>
<organism evidence="2 3">
    <name type="scientific">Mesonia profundi</name>
    <dbReference type="NCBI Taxonomy" id="3070998"/>
    <lineage>
        <taxon>Bacteria</taxon>
        <taxon>Pseudomonadati</taxon>
        <taxon>Bacteroidota</taxon>
        <taxon>Flavobacteriia</taxon>
        <taxon>Flavobacteriales</taxon>
        <taxon>Flavobacteriaceae</taxon>
        <taxon>Mesonia</taxon>
    </lineage>
</organism>
<dbReference type="Proteomes" id="UP001230915">
    <property type="component" value="Unassembled WGS sequence"/>
</dbReference>
<sequence length="103" mass="11679">MKFFKTILFTFSVLFMVACGEGTDVVESGTYQGTVKEVEAEKTEIYVTTDDNKTLELYFNDATKLTKNGEMVDFSMLKENQKVEVTVEKTGNRLDPISVKIME</sequence>
<keyword evidence="3" id="KW-1185">Reference proteome</keyword>
<keyword evidence="1" id="KW-0732">Signal</keyword>
<evidence type="ECO:0000313" key="3">
    <source>
        <dbReference type="Proteomes" id="UP001230915"/>
    </source>
</evidence>
<feature type="signal peptide" evidence="1">
    <location>
        <begin position="1"/>
        <end position="20"/>
    </location>
</feature>
<evidence type="ECO:0008006" key="4">
    <source>
        <dbReference type="Google" id="ProtNLM"/>
    </source>
</evidence>
<reference evidence="2 3" key="1">
    <citation type="submission" date="2023-08" db="EMBL/GenBank/DDBJ databases">
        <title>Mesonia sp. MT50, isolated from deep-sea sediment of the Mariana Trench.</title>
        <authorList>
            <person name="Fu H."/>
        </authorList>
    </citation>
    <scope>NUCLEOTIDE SEQUENCE [LARGE SCALE GENOMIC DNA]</scope>
    <source>
        <strain evidence="2 3">MT50</strain>
    </source>
</reference>
<dbReference type="EMBL" id="JAVHUL010000009">
    <property type="protein sequence ID" value="MDQ7916956.1"/>
    <property type="molecule type" value="Genomic_DNA"/>
</dbReference>
<feature type="chain" id="PRO_5046510248" description="Secreted protein" evidence="1">
    <location>
        <begin position="21"/>
        <end position="103"/>
    </location>
</feature>
<name>A0ABU1A116_9FLAO</name>
<protein>
    <recommendedName>
        <fullName evidence="4">Secreted protein</fullName>
    </recommendedName>
</protein>
<accession>A0ABU1A116</accession>
<gene>
    <name evidence="2" type="ORF">RBU60_05160</name>
</gene>
<comment type="caution">
    <text evidence="2">The sequence shown here is derived from an EMBL/GenBank/DDBJ whole genome shotgun (WGS) entry which is preliminary data.</text>
</comment>
<dbReference type="RefSeq" id="WP_308863630.1">
    <property type="nucleotide sequence ID" value="NZ_JAVHUL010000009.1"/>
</dbReference>
<evidence type="ECO:0000313" key="2">
    <source>
        <dbReference type="EMBL" id="MDQ7916956.1"/>
    </source>
</evidence>